<dbReference type="Gramene" id="OPUNC01G27940.1">
    <property type="protein sequence ID" value="OPUNC01G27940.1"/>
    <property type="gene ID" value="OPUNC01G27940"/>
</dbReference>
<dbReference type="EnsemblPlants" id="OPUNC01G27940.1">
    <property type="protein sequence ID" value="OPUNC01G27940.1"/>
    <property type="gene ID" value="OPUNC01G27940"/>
</dbReference>
<protein>
    <submittedName>
        <fullName evidence="1">Uncharacterized protein</fullName>
    </submittedName>
</protein>
<dbReference type="AlphaFoldDB" id="A0A0E0JN03"/>
<dbReference type="HOGENOM" id="CLU_2889733_0_0_1"/>
<reference evidence="1" key="2">
    <citation type="submission" date="2018-05" db="EMBL/GenBank/DDBJ databases">
        <title>OpunRS2 (Oryza punctata Reference Sequence Version 2).</title>
        <authorList>
            <person name="Zhang J."/>
            <person name="Kudrna D."/>
            <person name="Lee S."/>
            <person name="Talag J."/>
            <person name="Welchert J."/>
            <person name="Wing R.A."/>
        </authorList>
    </citation>
    <scope>NUCLEOTIDE SEQUENCE [LARGE SCALE GENOMIC DNA]</scope>
</reference>
<name>A0A0E0JN03_ORYPU</name>
<keyword evidence="2" id="KW-1185">Reference proteome</keyword>
<accession>A0A0E0JN03</accession>
<organism evidence="1">
    <name type="scientific">Oryza punctata</name>
    <name type="common">Red rice</name>
    <dbReference type="NCBI Taxonomy" id="4537"/>
    <lineage>
        <taxon>Eukaryota</taxon>
        <taxon>Viridiplantae</taxon>
        <taxon>Streptophyta</taxon>
        <taxon>Embryophyta</taxon>
        <taxon>Tracheophyta</taxon>
        <taxon>Spermatophyta</taxon>
        <taxon>Magnoliopsida</taxon>
        <taxon>Liliopsida</taxon>
        <taxon>Poales</taxon>
        <taxon>Poaceae</taxon>
        <taxon>BOP clade</taxon>
        <taxon>Oryzoideae</taxon>
        <taxon>Oryzeae</taxon>
        <taxon>Oryzinae</taxon>
        <taxon>Oryza</taxon>
    </lineage>
</organism>
<evidence type="ECO:0000313" key="2">
    <source>
        <dbReference type="Proteomes" id="UP000026962"/>
    </source>
</evidence>
<evidence type="ECO:0000313" key="1">
    <source>
        <dbReference type="EnsemblPlants" id="OPUNC01G27940.1"/>
    </source>
</evidence>
<reference evidence="1" key="1">
    <citation type="submission" date="2015-04" db="UniProtKB">
        <authorList>
            <consortium name="EnsemblPlants"/>
        </authorList>
    </citation>
    <scope>IDENTIFICATION</scope>
</reference>
<dbReference type="Proteomes" id="UP000026962">
    <property type="component" value="Chromosome 1"/>
</dbReference>
<sequence>MGVMGKLRVFMVQEPVSPPPASSPASVFFFQLLLGPYWIHLRLPNKFPQPILSDVVPGAAGKK</sequence>
<proteinExistence type="predicted"/>